<evidence type="ECO:0000313" key="1">
    <source>
        <dbReference type="EMBL" id="KRZ72403.1"/>
    </source>
</evidence>
<accession>A0A0V1MLF4</accession>
<dbReference type="EMBL" id="JYDO01000079">
    <property type="protein sequence ID" value="KRZ72403.1"/>
    <property type="molecule type" value="Genomic_DNA"/>
</dbReference>
<sequence length="96" mass="11687">MKICICKRCQLQCTLKYTYHNIPIQWYLVLRNSIIAYIVKLLAFLKKLLPAYRNESRHTQNTVLEPLIYYQKEIKLEMLLEYKIILVFRLDAYRLC</sequence>
<reference evidence="1 2" key="1">
    <citation type="submission" date="2015-01" db="EMBL/GenBank/DDBJ databases">
        <title>Evolution of Trichinella species and genotypes.</title>
        <authorList>
            <person name="Korhonen P.K."/>
            <person name="Edoardo P."/>
            <person name="Giuseppe L.R."/>
            <person name="Gasser R.B."/>
        </authorList>
    </citation>
    <scope>NUCLEOTIDE SEQUENCE [LARGE SCALE GENOMIC DNA]</scope>
    <source>
        <strain evidence="1">ISS1980</strain>
    </source>
</reference>
<organism evidence="1 2">
    <name type="scientific">Trichinella papuae</name>
    <dbReference type="NCBI Taxonomy" id="268474"/>
    <lineage>
        <taxon>Eukaryota</taxon>
        <taxon>Metazoa</taxon>
        <taxon>Ecdysozoa</taxon>
        <taxon>Nematoda</taxon>
        <taxon>Enoplea</taxon>
        <taxon>Dorylaimia</taxon>
        <taxon>Trichinellida</taxon>
        <taxon>Trichinellidae</taxon>
        <taxon>Trichinella</taxon>
    </lineage>
</organism>
<dbReference type="Proteomes" id="UP000054843">
    <property type="component" value="Unassembled WGS sequence"/>
</dbReference>
<comment type="caution">
    <text evidence="1">The sequence shown here is derived from an EMBL/GenBank/DDBJ whole genome shotgun (WGS) entry which is preliminary data.</text>
</comment>
<evidence type="ECO:0000313" key="2">
    <source>
        <dbReference type="Proteomes" id="UP000054843"/>
    </source>
</evidence>
<keyword evidence="2" id="KW-1185">Reference proteome</keyword>
<protein>
    <submittedName>
        <fullName evidence="1">Uncharacterized protein</fullName>
    </submittedName>
</protein>
<name>A0A0V1MLF4_9BILA</name>
<proteinExistence type="predicted"/>
<gene>
    <name evidence="1" type="ORF">T10_6924</name>
</gene>
<dbReference type="AlphaFoldDB" id="A0A0V1MLF4"/>